<gene>
    <name evidence="2" type="ORF">HHL27_02870</name>
</gene>
<evidence type="ECO:0000313" key="2">
    <source>
        <dbReference type="EMBL" id="NML92613.1"/>
    </source>
</evidence>
<comment type="caution">
    <text evidence="2">The sequence shown here is derived from an EMBL/GenBank/DDBJ whole genome shotgun (WGS) entry which is preliminary data.</text>
</comment>
<dbReference type="RefSeq" id="WP_169491836.1">
    <property type="nucleotide sequence ID" value="NZ_JABBGM010000001.1"/>
</dbReference>
<reference evidence="2 3" key="1">
    <citation type="submission" date="2020-04" db="EMBL/GenBank/DDBJ databases">
        <title>Novosphingobium sp. TW-4 isolated from soil.</title>
        <authorList>
            <person name="Dahal R.H."/>
            <person name="Chaudhary D.K."/>
        </authorList>
    </citation>
    <scope>NUCLEOTIDE SEQUENCE [LARGE SCALE GENOMIC DNA]</scope>
    <source>
        <strain evidence="2 3">TW-4</strain>
    </source>
</reference>
<dbReference type="Pfam" id="PF12833">
    <property type="entry name" value="HTH_18"/>
    <property type="match status" value="1"/>
</dbReference>
<organism evidence="2 3">
    <name type="scientific">Novosphingobium olei</name>
    <dbReference type="NCBI Taxonomy" id="2728851"/>
    <lineage>
        <taxon>Bacteria</taxon>
        <taxon>Pseudomonadati</taxon>
        <taxon>Pseudomonadota</taxon>
        <taxon>Alphaproteobacteria</taxon>
        <taxon>Sphingomonadales</taxon>
        <taxon>Sphingomonadaceae</taxon>
        <taxon>Novosphingobium</taxon>
    </lineage>
</organism>
<dbReference type="GO" id="GO:0003700">
    <property type="term" value="F:DNA-binding transcription factor activity"/>
    <property type="evidence" value="ECO:0007669"/>
    <property type="project" value="InterPro"/>
</dbReference>
<dbReference type="Proteomes" id="UP000583556">
    <property type="component" value="Unassembled WGS sequence"/>
</dbReference>
<dbReference type="AlphaFoldDB" id="A0A7Y0BLQ8"/>
<dbReference type="PROSITE" id="PS01124">
    <property type="entry name" value="HTH_ARAC_FAMILY_2"/>
    <property type="match status" value="1"/>
</dbReference>
<dbReference type="InterPro" id="IPR018060">
    <property type="entry name" value="HTH_AraC"/>
</dbReference>
<keyword evidence="3" id="KW-1185">Reference proteome</keyword>
<proteinExistence type="predicted"/>
<sequence>MAYWRPAADLAPFVSGYHFYEVDPPPARHHLDVFQPAWFSLRILLTPRTDWHVRVGKGRKVRVPDLSLFGPSSAVTWSQSTAGQVVGAGLTPLGWLRLTRVLAVDWADRVGEPGPIFGPGLGRFASEIRRVPPDEAPALFDAFLAPLLSRPQRSEDRVAAMTNALLDPSVQSVHELAKRVMATERTIERLASRAFGFAPKFLLRRSRFLRSLHAIFATGRGDGALAIDPGYTDYSHFVREAHAFLGMAPRRFLAIGAPMLTRSLILRKAQLGAPAQALLDGPARTASDIIHQTTS</sequence>
<name>A0A7Y0BLQ8_9SPHN</name>
<feature type="domain" description="HTH araC/xylS-type" evidence="1">
    <location>
        <begin position="156"/>
        <end position="255"/>
    </location>
</feature>
<dbReference type="GO" id="GO:0043565">
    <property type="term" value="F:sequence-specific DNA binding"/>
    <property type="evidence" value="ECO:0007669"/>
    <property type="project" value="InterPro"/>
</dbReference>
<accession>A0A7Y0BLQ8</accession>
<evidence type="ECO:0000313" key="3">
    <source>
        <dbReference type="Proteomes" id="UP000583556"/>
    </source>
</evidence>
<dbReference type="Gene3D" id="1.10.10.60">
    <property type="entry name" value="Homeodomain-like"/>
    <property type="match status" value="1"/>
</dbReference>
<dbReference type="EMBL" id="JABBGM010000001">
    <property type="protein sequence ID" value="NML92613.1"/>
    <property type="molecule type" value="Genomic_DNA"/>
</dbReference>
<protein>
    <submittedName>
        <fullName evidence="2">AraC family transcriptional regulator</fullName>
    </submittedName>
</protein>
<evidence type="ECO:0000259" key="1">
    <source>
        <dbReference type="PROSITE" id="PS01124"/>
    </source>
</evidence>